<dbReference type="InterPro" id="IPR045851">
    <property type="entry name" value="AMP-bd_C_sf"/>
</dbReference>
<comment type="subcellular location">
    <subcellularLocation>
        <location evidence="1">Cell outer membrane</location>
        <topology evidence="1">Lipid-anchor</topology>
    </subcellularLocation>
</comment>
<evidence type="ECO:0000313" key="10">
    <source>
        <dbReference type="EMBL" id="SIO28494.1"/>
    </source>
</evidence>
<dbReference type="OrthoDB" id="9807026at2"/>
<dbReference type="PANTHER" id="PTHR30046:SF2">
    <property type="entry name" value="YOP PROTEINS TRANSLOCATION LIPOPROTEIN J"/>
    <property type="match status" value="1"/>
</dbReference>
<organism evidence="10 11">
    <name type="scientific">Halodesulfovibrio marinisediminis DSM 17456</name>
    <dbReference type="NCBI Taxonomy" id="1121457"/>
    <lineage>
        <taxon>Bacteria</taxon>
        <taxon>Pseudomonadati</taxon>
        <taxon>Thermodesulfobacteriota</taxon>
        <taxon>Desulfovibrionia</taxon>
        <taxon>Desulfovibrionales</taxon>
        <taxon>Desulfovibrionaceae</taxon>
        <taxon>Halodesulfovibrio</taxon>
    </lineage>
</organism>
<dbReference type="PROSITE" id="PS51257">
    <property type="entry name" value="PROKAR_LIPOPROTEIN"/>
    <property type="match status" value="1"/>
</dbReference>
<dbReference type="Pfam" id="PF01514">
    <property type="entry name" value="YscJ_FliF"/>
    <property type="match status" value="1"/>
</dbReference>
<keyword evidence="11" id="KW-1185">Reference proteome</keyword>
<proteinExistence type="inferred from homology"/>
<feature type="domain" description="Flagellar M-ring N-terminal" evidence="9">
    <location>
        <begin position="25"/>
        <end position="190"/>
    </location>
</feature>
<dbReference type="Gene3D" id="3.30.70.1530">
    <property type="entry name" value="Hypothetical protein rpa1041"/>
    <property type="match status" value="1"/>
</dbReference>
<evidence type="ECO:0000256" key="5">
    <source>
        <dbReference type="ARBA" id="ARBA00023139"/>
    </source>
</evidence>
<keyword evidence="8" id="KW-1133">Transmembrane helix</keyword>
<dbReference type="InterPro" id="IPR043427">
    <property type="entry name" value="YscJ/FliF"/>
</dbReference>
<dbReference type="PANTHER" id="PTHR30046">
    <property type="entry name" value="FLAGELLAR M-RING PROTEIN"/>
    <property type="match status" value="1"/>
</dbReference>
<sequence>MKQPSMRILPGILVLFFCLVLTGCNSTSLYSGLDEKEANVMLSVLLEQGFRAEKISSGKSGFAITVGRNEVVGALRVLESANLPRKKFESLGTVFSNEGLISSPLQERARFTYALSQELSETCSTIDGVLTARVHVVLEEAKEMDEKPVPASAAVLIRYVSSFDIESSVVRIRKLVAQSVPGLAYDNVSVALFPIRESVSLPAPKKDVEIAGVAVSRDSLSSFWLLLVGGVGLGVILGLAVMLVLRSSSKHDDAFDNNEGR</sequence>
<keyword evidence="8" id="KW-0812">Transmembrane</keyword>
<keyword evidence="6" id="KW-0998">Cell outer membrane</keyword>
<dbReference type="EMBL" id="FSRG01000006">
    <property type="protein sequence ID" value="SIO28494.1"/>
    <property type="molecule type" value="Genomic_DNA"/>
</dbReference>
<feature type="transmembrane region" description="Helical" evidence="8">
    <location>
        <begin position="223"/>
        <end position="245"/>
    </location>
</feature>
<keyword evidence="3" id="KW-0732">Signal</keyword>
<keyword evidence="5" id="KW-0564">Palmitate</keyword>
<dbReference type="Proteomes" id="UP000184694">
    <property type="component" value="Unassembled WGS sequence"/>
</dbReference>
<dbReference type="PRINTS" id="PR01338">
    <property type="entry name" value="TYPE3OMKPROT"/>
</dbReference>
<comment type="similarity">
    <text evidence="2">Belongs to the YscJ lipoprotein family.</text>
</comment>
<reference evidence="11" key="1">
    <citation type="submission" date="2016-11" db="EMBL/GenBank/DDBJ databases">
        <authorList>
            <person name="Varghese N."/>
            <person name="Submissions S."/>
        </authorList>
    </citation>
    <scope>NUCLEOTIDE SEQUENCE [LARGE SCALE GENOMIC DNA]</scope>
    <source>
        <strain evidence="11">DSM 17456</strain>
    </source>
</reference>
<evidence type="ECO:0000256" key="6">
    <source>
        <dbReference type="ARBA" id="ARBA00023237"/>
    </source>
</evidence>
<dbReference type="GO" id="GO:0009306">
    <property type="term" value="P:protein secretion"/>
    <property type="evidence" value="ECO:0007669"/>
    <property type="project" value="InterPro"/>
</dbReference>
<dbReference type="AlphaFoldDB" id="A0A1N6I900"/>
<evidence type="ECO:0000313" key="11">
    <source>
        <dbReference type="Proteomes" id="UP000184694"/>
    </source>
</evidence>
<dbReference type="InterPro" id="IPR006182">
    <property type="entry name" value="FliF_N_dom"/>
</dbReference>
<evidence type="ECO:0000256" key="3">
    <source>
        <dbReference type="ARBA" id="ARBA00022729"/>
    </source>
</evidence>
<protein>
    <submittedName>
        <fullName evidence="10">Type III secretion protein J</fullName>
    </submittedName>
</protein>
<dbReference type="Gene3D" id="3.30.300.30">
    <property type="match status" value="1"/>
</dbReference>
<keyword evidence="4 8" id="KW-0472">Membrane</keyword>
<evidence type="ECO:0000256" key="4">
    <source>
        <dbReference type="ARBA" id="ARBA00023136"/>
    </source>
</evidence>
<evidence type="ECO:0000259" key="9">
    <source>
        <dbReference type="Pfam" id="PF01514"/>
    </source>
</evidence>
<accession>A0A1N6I900</accession>
<evidence type="ECO:0000256" key="7">
    <source>
        <dbReference type="ARBA" id="ARBA00023288"/>
    </source>
</evidence>
<evidence type="ECO:0000256" key="8">
    <source>
        <dbReference type="SAM" id="Phobius"/>
    </source>
</evidence>
<dbReference type="STRING" id="1121457.SAMN02745161_2531"/>
<gene>
    <name evidence="10" type="ORF">SAMN02745161_2531</name>
</gene>
<evidence type="ECO:0000256" key="2">
    <source>
        <dbReference type="ARBA" id="ARBA00009509"/>
    </source>
</evidence>
<evidence type="ECO:0000256" key="1">
    <source>
        <dbReference type="ARBA" id="ARBA00004459"/>
    </source>
</evidence>
<dbReference type="GO" id="GO:0009279">
    <property type="term" value="C:cell outer membrane"/>
    <property type="evidence" value="ECO:0007669"/>
    <property type="project" value="UniProtKB-SubCell"/>
</dbReference>
<dbReference type="InterPro" id="IPR003282">
    <property type="entry name" value="T3SS_SctJ"/>
</dbReference>
<name>A0A1N6I900_9BACT</name>
<keyword evidence="7" id="KW-0449">Lipoprotein</keyword>
<dbReference type="NCBIfam" id="TIGR02544">
    <property type="entry name" value="III_secr_YscJ"/>
    <property type="match status" value="1"/>
</dbReference>
<dbReference type="RefSeq" id="WP_084539475.1">
    <property type="nucleotide sequence ID" value="NZ_FSRG01000006.1"/>
</dbReference>